<name>A0ABQ2HXL0_9PSEU</name>
<keyword evidence="4" id="KW-1185">Reference proteome</keyword>
<dbReference type="EMBL" id="BMNC01000004">
    <property type="protein sequence ID" value="GGM93755.1"/>
    <property type="molecule type" value="Genomic_DNA"/>
</dbReference>
<comment type="caution">
    <text evidence="3">The sequence shown here is derived from an EMBL/GenBank/DDBJ whole genome shotgun (WGS) entry which is preliminary data.</text>
</comment>
<reference evidence="4" key="1">
    <citation type="journal article" date="2019" name="Int. J. Syst. Evol. Microbiol.">
        <title>The Global Catalogue of Microorganisms (GCM) 10K type strain sequencing project: providing services to taxonomists for standard genome sequencing and annotation.</title>
        <authorList>
            <consortium name="The Broad Institute Genomics Platform"/>
            <consortium name="The Broad Institute Genome Sequencing Center for Infectious Disease"/>
            <person name="Wu L."/>
            <person name="Ma J."/>
        </authorList>
    </citation>
    <scope>NUCLEOTIDE SEQUENCE [LARGE SCALE GENOMIC DNA]</scope>
    <source>
        <strain evidence="4">CGMCC 4.7319</strain>
    </source>
</reference>
<accession>A0ABQ2HXL0</accession>
<evidence type="ECO:0000259" key="2">
    <source>
        <dbReference type="PROSITE" id="PS50937"/>
    </source>
</evidence>
<dbReference type="PANTHER" id="PTHR30204:SF0">
    <property type="entry name" value="REDOX-SENSITIVE TRANSCRIPTIONAL ACTIVATOR SOXR"/>
    <property type="match status" value="1"/>
</dbReference>
<gene>
    <name evidence="3" type="ORF">GCM10011609_34000</name>
</gene>
<dbReference type="InterPro" id="IPR047057">
    <property type="entry name" value="MerR_fam"/>
</dbReference>
<dbReference type="Pfam" id="PF13411">
    <property type="entry name" value="MerR_1"/>
    <property type="match status" value="1"/>
</dbReference>
<evidence type="ECO:0000256" key="1">
    <source>
        <dbReference type="ARBA" id="ARBA00023125"/>
    </source>
</evidence>
<organism evidence="3 4">
    <name type="scientific">Lentzea pudingi</name>
    <dbReference type="NCBI Taxonomy" id="1789439"/>
    <lineage>
        <taxon>Bacteria</taxon>
        <taxon>Bacillati</taxon>
        <taxon>Actinomycetota</taxon>
        <taxon>Actinomycetes</taxon>
        <taxon>Pseudonocardiales</taxon>
        <taxon>Pseudonocardiaceae</taxon>
        <taxon>Lentzea</taxon>
    </lineage>
</organism>
<dbReference type="Proteomes" id="UP000597656">
    <property type="component" value="Unassembled WGS sequence"/>
</dbReference>
<dbReference type="Gene3D" id="1.10.1660.10">
    <property type="match status" value="1"/>
</dbReference>
<dbReference type="PANTHER" id="PTHR30204">
    <property type="entry name" value="REDOX-CYCLING DRUG-SENSING TRANSCRIPTIONAL ACTIVATOR SOXR"/>
    <property type="match status" value="1"/>
</dbReference>
<proteinExistence type="predicted"/>
<dbReference type="PROSITE" id="PS00552">
    <property type="entry name" value="HTH_MERR_1"/>
    <property type="match status" value="1"/>
</dbReference>
<sequence length="137" mass="15120">MPRATHHHDPDWHVDGLTVGQVAERSGLAPSAIRFYDRKGLLRADRTTGNRRRFRGDVLCRVAMIGACRRVGLTLAEIHAALAALPDDRPPGPAEWQELSEHLQREAGLRIRQLQEALDELVAGAILPPSAMAGPRR</sequence>
<dbReference type="RefSeq" id="WP_189155698.1">
    <property type="nucleotide sequence ID" value="NZ_BMNC01000004.1"/>
</dbReference>
<dbReference type="SMART" id="SM00422">
    <property type="entry name" value="HTH_MERR"/>
    <property type="match status" value="1"/>
</dbReference>
<keyword evidence="1" id="KW-0238">DNA-binding</keyword>
<dbReference type="InterPro" id="IPR000551">
    <property type="entry name" value="MerR-type_HTH_dom"/>
</dbReference>
<dbReference type="InterPro" id="IPR009061">
    <property type="entry name" value="DNA-bd_dom_put_sf"/>
</dbReference>
<feature type="domain" description="HTH merR-type" evidence="2">
    <location>
        <begin position="16"/>
        <end position="84"/>
    </location>
</feature>
<evidence type="ECO:0000313" key="4">
    <source>
        <dbReference type="Proteomes" id="UP000597656"/>
    </source>
</evidence>
<evidence type="ECO:0000313" key="3">
    <source>
        <dbReference type="EMBL" id="GGM93755.1"/>
    </source>
</evidence>
<dbReference type="PROSITE" id="PS50937">
    <property type="entry name" value="HTH_MERR_2"/>
    <property type="match status" value="1"/>
</dbReference>
<dbReference type="SUPFAM" id="SSF46955">
    <property type="entry name" value="Putative DNA-binding domain"/>
    <property type="match status" value="1"/>
</dbReference>
<dbReference type="PRINTS" id="PR00040">
    <property type="entry name" value="HTHMERR"/>
</dbReference>
<protein>
    <recommendedName>
        <fullName evidence="2">HTH merR-type domain-containing protein</fullName>
    </recommendedName>
</protein>